<dbReference type="Proteomes" id="UP000054279">
    <property type="component" value="Unassembled WGS sequence"/>
</dbReference>
<feature type="compositionally biased region" description="Low complexity" evidence="2">
    <location>
        <begin position="111"/>
        <end position="135"/>
    </location>
</feature>
<feature type="compositionally biased region" description="Polar residues" evidence="2">
    <location>
        <begin position="444"/>
        <end position="464"/>
    </location>
</feature>
<feature type="compositionally biased region" description="Low complexity" evidence="2">
    <location>
        <begin position="368"/>
        <end position="379"/>
    </location>
</feature>
<evidence type="ECO:0000259" key="3">
    <source>
        <dbReference type="PROSITE" id="PS50212"/>
    </source>
</evidence>
<dbReference type="GO" id="GO:0005085">
    <property type="term" value="F:guanyl-nucleotide exchange factor activity"/>
    <property type="evidence" value="ECO:0007669"/>
    <property type="project" value="UniProtKB-KW"/>
</dbReference>
<dbReference type="Gene3D" id="3.40.50.300">
    <property type="entry name" value="P-loop containing nucleotide triphosphate hydrolases"/>
    <property type="match status" value="1"/>
</dbReference>
<feature type="non-terminal residue" evidence="4">
    <location>
        <position position="631"/>
    </location>
</feature>
<gene>
    <name evidence="4" type="ORF">M422DRAFT_277069</name>
</gene>
<dbReference type="OrthoDB" id="28357at2759"/>
<feature type="compositionally biased region" description="Basic and acidic residues" evidence="2">
    <location>
        <begin position="423"/>
        <end position="438"/>
    </location>
</feature>
<reference evidence="4 5" key="1">
    <citation type="submission" date="2014-06" db="EMBL/GenBank/DDBJ databases">
        <title>Evolutionary Origins and Diversification of the Mycorrhizal Mutualists.</title>
        <authorList>
            <consortium name="DOE Joint Genome Institute"/>
            <consortium name="Mycorrhizal Genomics Consortium"/>
            <person name="Kohler A."/>
            <person name="Kuo A."/>
            <person name="Nagy L.G."/>
            <person name="Floudas D."/>
            <person name="Copeland A."/>
            <person name="Barry K.W."/>
            <person name="Cichocki N."/>
            <person name="Veneault-Fourrey C."/>
            <person name="LaButti K."/>
            <person name="Lindquist E.A."/>
            <person name="Lipzen A."/>
            <person name="Lundell T."/>
            <person name="Morin E."/>
            <person name="Murat C."/>
            <person name="Riley R."/>
            <person name="Ohm R."/>
            <person name="Sun H."/>
            <person name="Tunlid A."/>
            <person name="Henrissat B."/>
            <person name="Grigoriev I.V."/>
            <person name="Hibbett D.S."/>
            <person name="Martin F."/>
        </authorList>
    </citation>
    <scope>NUCLEOTIDE SEQUENCE [LARGE SCALE GENOMIC DNA]</scope>
    <source>
        <strain evidence="4 5">SS14</strain>
    </source>
</reference>
<dbReference type="HOGENOM" id="CLU_433861_0_0_1"/>
<feature type="region of interest" description="Disordered" evidence="2">
    <location>
        <begin position="1"/>
        <end position="33"/>
    </location>
</feature>
<feature type="region of interest" description="Disordered" evidence="2">
    <location>
        <begin position="334"/>
        <end position="493"/>
    </location>
</feature>
<dbReference type="Pfam" id="PF00618">
    <property type="entry name" value="RasGEF_N"/>
    <property type="match status" value="1"/>
</dbReference>
<feature type="compositionally biased region" description="Pro residues" evidence="2">
    <location>
        <begin position="101"/>
        <end position="110"/>
    </location>
</feature>
<feature type="compositionally biased region" description="Low complexity" evidence="2">
    <location>
        <begin position="388"/>
        <end position="413"/>
    </location>
</feature>
<feature type="compositionally biased region" description="Basic and acidic residues" evidence="2">
    <location>
        <begin position="476"/>
        <end position="487"/>
    </location>
</feature>
<dbReference type="CDD" id="cd00882">
    <property type="entry name" value="Ras_like_GTPase"/>
    <property type="match status" value="1"/>
</dbReference>
<protein>
    <recommendedName>
        <fullName evidence="3">N-terminal Ras-GEF domain-containing protein</fullName>
    </recommendedName>
</protein>
<dbReference type="AlphaFoldDB" id="A0A0C9U0L1"/>
<accession>A0A0C9U0L1</accession>
<feature type="non-terminal residue" evidence="4">
    <location>
        <position position="1"/>
    </location>
</feature>
<dbReference type="InterPro" id="IPR023578">
    <property type="entry name" value="Ras_GEF_dom_sf"/>
</dbReference>
<feature type="region of interest" description="Disordered" evidence="2">
    <location>
        <begin position="75"/>
        <end position="138"/>
    </location>
</feature>
<dbReference type="InterPro" id="IPR000651">
    <property type="entry name" value="Ras-like_Gua-exchang_fac_N"/>
</dbReference>
<evidence type="ECO:0000313" key="5">
    <source>
        <dbReference type="Proteomes" id="UP000054279"/>
    </source>
</evidence>
<proteinExistence type="predicted"/>
<keyword evidence="5" id="KW-1185">Reference proteome</keyword>
<name>A0A0C9U0L1_SPHS4</name>
<keyword evidence="1" id="KW-0344">Guanine-nucleotide releasing factor</keyword>
<feature type="domain" description="N-terminal Ras-GEF" evidence="3">
    <location>
        <begin position="487"/>
        <end position="612"/>
    </location>
</feature>
<feature type="compositionally biased region" description="Low complexity" evidence="2">
    <location>
        <begin position="79"/>
        <end position="100"/>
    </location>
</feature>
<organism evidence="4 5">
    <name type="scientific">Sphaerobolus stellatus (strain SS14)</name>
    <dbReference type="NCBI Taxonomy" id="990650"/>
    <lineage>
        <taxon>Eukaryota</taxon>
        <taxon>Fungi</taxon>
        <taxon>Dikarya</taxon>
        <taxon>Basidiomycota</taxon>
        <taxon>Agaricomycotina</taxon>
        <taxon>Agaricomycetes</taxon>
        <taxon>Phallomycetidae</taxon>
        <taxon>Geastrales</taxon>
        <taxon>Sphaerobolaceae</taxon>
        <taxon>Sphaerobolus</taxon>
    </lineage>
</organism>
<dbReference type="CDD" id="cd06224">
    <property type="entry name" value="REM"/>
    <property type="match status" value="1"/>
</dbReference>
<evidence type="ECO:0000313" key="4">
    <source>
        <dbReference type="EMBL" id="KIJ22487.1"/>
    </source>
</evidence>
<sequence length="631" mass="68761">NLTSRILGRARGHSLSGPSAAEYDDPYLDDSDHERASDLAHLSSLSTRNPHPASGQLNGFKGKARARPEDALLLPPRAPTLSTASSMSSLNSASLSTPVPTIIPPVPPLPQQTRRPSPSTLTLSPRRSRSGSLGTNPVVSSAENYPAHSDITAFTIAVIGAPGCGKSIFIRKGLKIWSVGEETIKHVSTPYGQLRYGIRRINAARNDEVNAHVVEVNSDLLQLEMTDGAWPEGLPAIDGVLVLYDASSPTSFIRVPDLLACYHRLHMPAMVIACKSDLEKKVLPHYTLDRASSFDMGLVEVSSQTDKGKLKMRQCFHFLIRSIERAKRGDIPTSLGTSYHNPASPDFANAPWSDGFPDTRIGRGSRVGTPSAGSPSTSSRFPPHIHPSRASPSPTGASTPTPRTPSLPTSPTRVKSTNDLMSEVERNRYEERRRESSDGRSGSLPRSTSLSRLQDGQNSSQEANSGEFAERGPSGESKDDVARKNEDPPPMPWATLEELLDKLFFVAASGDDPTFIKHFFLTYRKFATPRSVLLGMQKRIRQLSHEHSELLLGSYAQMRICDLLEEWIATYPNDFATSGAHGAITALVKQISSNPSTLHYGSDILPFLAELPSLQDLDASWSMPSDDISRY</sequence>
<dbReference type="Gene3D" id="1.20.870.10">
    <property type="entry name" value="Son of sevenless (SoS) protein Chain: S domain 1"/>
    <property type="match status" value="1"/>
</dbReference>
<dbReference type="PROSITE" id="PS50212">
    <property type="entry name" value="RASGEF_NTER"/>
    <property type="match status" value="1"/>
</dbReference>
<evidence type="ECO:0000256" key="1">
    <source>
        <dbReference type="PROSITE-ProRule" id="PRU00135"/>
    </source>
</evidence>
<evidence type="ECO:0000256" key="2">
    <source>
        <dbReference type="SAM" id="MobiDB-lite"/>
    </source>
</evidence>
<dbReference type="SUPFAM" id="SSF48366">
    <property type="entry name" value="Ras GEF"/>
    <property type="match status" value="1"/>
</dbReference>
<dbReference type="InterPro" id="IPR027417">
    <property type="entry name" value="P-loop_NTPase"/>
</dbReference>
<dbReference type="SUPFAM" id="SSF52540">
    <property type="entry name" value="P-loop containing nucleoside triphosphate hydrolases"/>
    <property type="match status" value="1"/>
</dbReference>
<dbReference type="EMBL" id="KN838187">
    <property type="protein sequence ID" value="KIJ22487.1"/>
    <property type="molecule type" value="Genomic_DNA"/>
</dbReference>